<name>A0ABS5MSN8_9PSED</name>
<dbReference type="RefSeq" id="WP_212543947.1">
    <property type="nucleotide sequence ID" value="NZ_JAGYHF010000002.1"/>
</dbReference>
<gene>
    <name evidence="1" type="ORF">KFS80_03110</name>
</gene>
<organism evidence="1 2">
    <name type="scientific">Pseudomonas rustica</name>
    <dbReference type="NCBI Taxonomy" id="2827099"/>
    <lineage>
        <taxon>Bacteria</taxon>
        <taxon>Pseudomonadati</taxon>
        <taxon>Pseudomonadota</taxon>
        <taxon>Gammaproteobacteria</taxon>
        <taxon>Pseudomonadales</taxon>
        <taxon>Pseudomonadaceae</taxon>
        <taxon>Pseudomonas</taxon>
    </lineage>
</organism>
<reference evidence="1 2" key="1">
    <citation type="submission" date="2021-04" db="EMBL/GenBank/DDBJ databases">
        <title>Pseudomonas rustica sp. nov. isolated from raw milk.</title>
        <authorList>
            <person name="Fiedler G."/>
            <person name="Gieschler S."/>
            <person name="Kabisch J."/>
            <person name="Grimmler C."/>
            <person name="Brinks E."/>
            <person name="Wagner N."/>
            <person name="Hetzer B."/>
            <person name="Franz C.M.A.P."/>
            <person name="Boehnlein C."/>
        </authorList>
    </citation>
    <scope>NUCLEOTIDE SEQUENCE [LARGE SCALE GENOMIC DNA]</scope>
    <source>
        <strain evidence="1 2">MBT-4</strain>
    </source>
</reference>
<evidence type="ECO:0000313" key="1">
    <source>
        <dbReference type="EMBL" id="MBS4077275.1"/>
    </source>
</evidence>
<sequence>MSQIHPELARIYNVFGLSTNHSLSTLLANVEGLKRNHDEDRSLADRYRFLREPKASAPVTLPEEQWIVVGLASHEDVLTGAALDKAIDNAMNSKSYTFEPEDGPLLCYQVGDQDWVAAQNPEQALAVLAEYNGDWLHEHSDDYDVVLTGDSELDQQWQDEDSPGTPAGSLRQWLAEATEPCYLNGVE</sequence>
<keyword evidence="2" id="KW-1185">Reference proteome</keyword>
<dbReference type="Proteomes" id="UP000676035">
    <property type="component" value="Unassembled WGS sequence"/>
</dbReference>
<comment type="caution">
    <text evidence="1">The sequence shown here is derived from an EMBL/GenBank/DDBJ whole genome shotgun (WGS) entry which is preliminary data.</text>
</comment>
<evidence type="ECO:0000313" key="2">
    <source>
        <dbReference type="Proteomes" id="UP000676035"/>
    </source>
</evidence>
<proteinExistence type="predicted"/>
<dbReference type="EMBL" id="JAGYHF010000002">
    <property type="protein sequence ID" value="MBS4077275.1"/>
    <property type="molecule type" value="Genomic_DNA"/>
</dbReference>
<protein>
    <submittedName>
        <fullName evidence="1">Uncharacterized protein</fullName>
    </submittedName>
</protein>
<accession>A0ABS5MSN8</accession>